<sequence>MKHARGTRILKRIETEAPMPGHPGEKLITVEEFLEYEGEPDVRYELVNGRIVAMAPPTAGHGALAVNLASLLRAKLSLPCRPYAQAGLRLPNRDDAFYEADIAVSCRPHARDGKWITGPALVVEILSPTTMAHDRGRKGQDYRLIPTVQEILFVDSQSRWVQLWSRQAEGWFVRDYIGDALVPLETVPGGLSLDDIYDGV</sequence>
<keyword evidence="3" id="KW-1185">Reference proteome</keyword>
<dbReference type="Proteomes" id="UP000501891">
    <property type="component" value="Chromosome"/>
</dbReference>
<dbReference type="EMBL" id="CP051775">
    <property type="protein sequence ID" value="QJE73949.1"/>
    <property type="molecule type" value="Genomic_DNA"/>
</dbReference>
<dbReference type="PANTHER" id="PTHR36558:SF1">
    <property type="entry name" value="RESTRICTION ENDONUCLEASE DOMAIN-CONTAINING PROTEIN-RELATED"/>
    <property type="match status" value="1"/>
</dbReference>
<accession>A0A858R8L1</accession>
<proteinExistence type="predicted"/>
<dbReference type="Gene3D" id="3.90.1570.10">
    <property type="entry name" value="tt1808, chain A"/>
    <property type="match status" value="1"/>
</dbReference>
<dbReference type="InterPro" id="IPR012296">
    <property type="entry name" value="Nuclease_put_TT1808"/>
</dbReference>
<dbReference type="KEGG" id="acru:HHL28_13355"/>
<name>A0A858R8L1_9PROT</name>
<feature type="domain" description="Putative restriction endonuclease" evidence="1">
    <location>
        <begin position="30"/>
        <end position="194"/>
    </location>
</feature>
<organism evidence="2 3">
    <name type="scientific">Aerophototrophica crusticola</name>
    <dbReference type="NCBI Taxonomy" id="1709002"/>
    <lineage>
        <taxon>Bacteria</taxon>
        <taxon>Pseudomonadati</taxon>
        <taxon>Pseudomonadota</taxon>
        <taxon>Alphaproteobacteria</taxon>
        <taxon>Rhodospirillales</taxon>
        <taxon>Rhodospirillaceae</taxon>
        <taxon>Aerophototrophica</taxon>
    </lineage>
</organism>
<dbReference type="PANTHER" id="PTHR36558">
    <property type="entry name" value="GLR1098 PROTEIN"/>
    <property type="match status" value="1"/>
</dbReference>
<dbReference type="SUPFAM" id="SSF52980">
    <property type="entry name" value="Restriction endonuclease-like"/>
    <property type="match status" value="1"/>
</dbReference>
<gene>
    <name evidence="2" type="ORF">HHL28_13355</name>
</gene>
<keyword evidence="2" id="KW-0255">Endonuclease</keyword>
<evidence type="ECO:0000313" key="3">
    <source>
        <dbReference type="Proteomes" id="UP000501891"/>
    </source>
</evidence>
<dbReference type="GO" id="GO:0004519">
    <property type="term" value="F:endonuclease activity"/>
    <property type="evidence" value="ECO:0007669"/>
    <property type="project" value="UniProtKB-KW"/>
</dbReference>
<keyword evidence="2" id="KW-0378">Hydrolase</keyword>
<protein>
    <submittedName>
        <fullName evidence="2">Uma2 family endonuclease</fullName>
    </submittedName>
</protein>
<dbReference type="Pfam" id="PF05685">
    <property type="entry name" value="Uma2"/>
    <property type="match status" value="1"/>
</dbReference>
<dbReference type="InterPro" id="IPR011335">
    <property type="entry name" value="Restrct_endonuc-II-like"/>
</dbReference>
<evidence type="ECO:0000313" key="2">
    <source>
        <dbReference type="EMBL" id="QJE73949.1"/>
    </source>
</evidence>
<evidence type="ECO:0000259" key="1">
    <source>
        <dbReference type="Pfam" id="PF05685"/>
    </source>
</evidence>
<keyword evidence="2" id="KW-0540">Nuclease</keyword>
<dbReference type="AlphaFoldDB" id="A0A858R8L1"/>
<dbReference type="InterPro" id="IPR008538">
    <property type="entry name" value="Uma2"/>
</dbReference>
<dbReference type="CDD" id="cd06260">
    <property type="entry name" value="DUF820-like"/>
    <property type="match status" value="1"/>
</dbReference>
<reference evidence="2" key="1">
    <citation type="submission" date="2020-04" db="EMBL/GenBank/DDBJ databases">
        <title>A desert anoxygenic phototrophic bacterium fixes CO2 using RubisCO under aerobic conditions.</title>
        <authorList>
            <person name="Tang K."/>
        </authorList>
    </citation>
    <scope>NUCLEOTIDE SEQUENCE [LARGE SCALE GENOMIC DNA]</scope>
    <source>
        <strain evidence="2">MIMtkB3</strain>
    </source>
</reference>